<evidence type="ECO:0000256" key="3">
    <source>
        <dbReference type="ARBA" id="ARBA00022490"/>
    </source>
</evidence>
<protein>
    <recommendedName>
        <fullName evidence="7">Bardet-Biedl syndrome 2 protein homolog</fullName>
    </recommendedName>
</protein>
<gene>
    <name evidence="14" type="ORF">PHYEVI_LOCUS2404</name>
</gene>
<comment type="subcellular location">
    <subcellularLocation>
        <location evidence="1">Cell projection</location>
        <location evidence="1">Cilium</location>
    </subcellularLocation>
    <subcellularLocation>
        <location evidence="2">Cytoplasm</location>
        <location evidence="2">Cytoskeleton</location>
    </subcellularLocation>
</comment>
<dbReference type="Proteomes" id="UP001153712">
    <property type="component" value="Chromosome 11"/>
</dbReference>
<dbReference type="PANTHER" id="PTHR32465:SF0">
    <property type="entry name" value="BARDET-BIEDL SYNDROME 2 PROTEIN"/>
    <property type="match status" value="1"/>
</dbReference>
<dbReference type="Pfam" id="PF14781">
    <property type="entry name" value="BBS2_N"/>
    <property type="match status" value="1"/>
</dbReference>
<evidence type="ECO:0000313" key="14">
    <source>
        <dbReference type="EMBL" id="CAG9855973.1"/>
    </source>
</evidence>
<dbReference type="InterPro" id="IPR029430">
    <property type="entry name" value="BBS2_N"/>
</dbReference>
<keyword evidence="5 7" id="KW-0206">Cytoskeleton</keyword>
<dbReference type="InterPro" id="IPR011047">
    <property type="entry name" value="Quinoprotein_ADH-like_sf"/>
</dbReference>
<dbReference type="InterPro" id="IPR029429">
    <property type="entry name" value="BBS2_Mid"/>
</dbReference>
<dbReference type="InterPro" id="IPR029333">
    <property type="entry name" value="BBS2_GAE_dom"/>
</dbReference>
<evidence type="ECO:0000256" key="4">
    <source>
        <dbReference type="ARBA" id="ARBA00023069"/>
    </source>
</evidence>
<dbReference type="GO" id="GO:0034464">
    <property type="term" value="C:BBSome"/>
    <property type="evidence" value="ECO:0007669"/>
    <property type="project" value="UniProtKB-UniRule"/>
</dbReference>
<dbReference type="Gene3D" id="2.130.10.10">
    <property type="entry name" value="YVTN repeat-like/Quinoprotein amine dehydrogenase"/>
    <property type="match status" value="1"/>
</dbReference>
<dbReference type="PIRSF" id="PIRSF013684">
    <property type="entry name" value="BBS2"/>
    <property type="match status" value="1"/>
</dbReference>
<keyword evidence="8" id="KW-0175">Coiled coil</keyword>
<dbReference type="GO" id="GO:1905515">
    <property type="term" value="P:non-motile cilium assembly"/>
    <property type="evidence" value="ECO:0007669"/>
    <property type="project" value="InterPro"/>
</dbReference>
<evidence type="ECO:0000259" key="9">
    <source>
        <dbReference type="Pfam" id="PF14781"/>
    </source>
</evidence>
<evidence type="ECO:0000256" key="6">
    <source>
        <dbReference type="ARBA" id="ARBA00023273"/>
    </source>
</evidence>
<dbReference type="GO" id="GO:0036064">
    <property type="term" value="C:ciliary basal body"/>
    <property type="evidence" value="ECO:0007669"/>
    <property type="project" value="TreeGrafter"/>
</dbReference>
<name>A0A9N9TIA4_PHYSR</name>
<dbReference type="AlphaFoldDB" id="A0A9N9TIA4"/>
<feature type="domain" description="Ciliary BBSome complex subunit 2 N-terminal" evidence="9">
    <location>
        <begin position="42"/>
        <end position="147"/>
    </location>
</feature>
<keyword evidence="6 7" id="KW-0966">Cell projection</keyword>
<feature type="domain" description="BBS2 hairpin" evidence="13">
    <location>
        <begin position="605"/>
        <end position="701"/>
    </location>
</feature>
<feature type="coiled-coil region" evidence="8">
    <location>
        <begin position="604"/>
        <end position="631"/>
    </location>
</feature>
<dbReference type="SUPFAM" id="SSF50998">
    <property type="entry name" value="Quinoprotein alcohol dehydrogenase-like"/>
    <property type="match status" value="1"/>
</dbReference>
<evidence type="ECO:0000259" key="10">
    <source>
        <dbReference type="Pfam" id="PF14782"/>
    </source>
</evidence>
<organism evidence="14 15">
    <name type="scientific">Phyllotreta striolata</name>
    <name type="common">Striped flea beetle</name>
    <name type="synonym">Crioceris striolata</name>
    <dbReference type="NCBI Taxonomy" id="444603"/>
    <lineage>
        <taxon>Eukaryota</taxon>
        <taxon>Metazoa</taxon>
        <taxon>Ecdysozoa</taxon>
        <taxon>Arthropoda</taxon>
        <taxon>Hexapoda</taxon>
        <taxon>Insecta</taxon>
        <taxon>Pterygota</taxon>
        <taxon>Neoptera</taxon>
        <taxon>Endopterygota</taxon>
        <taxon>Coleoptera</taxon>
        <taxon>Polyphaga</taxon>
        <taxon>Cucujiformia</taxon>
        <taxon>Chrysomeloidea</taxon>
        <taxon>Chrysomelidae</taxon>
        <taxon>Galerucinae</taxon>
        <taxon>Alticini</taxon>
        <taxon>Phyllotreta</taxon>
    </lineage>
</organism>
<accession>A0A9N9TIA4</accession>
<proteinExistence type="predicted"/>
<dbReference type="GO" id="GO:0016020">
    <property type="term" value="C:membrane"/>
    <property type="evidence" value="ECO:0007669"/>
    <property type="project" value="TreeGrafter"/>
</dbReference>
<keyword evidence="4 7" id="KW-0969">Cilium</keyword>
<dbReference type="Pfam" id="PF23350">
    <property type="entry name" value="BBS2_pf"/>
    <property type="match status" value="1"/>
</dbReference>
<dbReference type="Pfam" id="PF14783">
    <property type="entry name" value="BBS2_Mid"/>
    <property type="match status" value="1"/>
</dbReference>
<reference evidence="14" key="1">
    <citation type="submission" date="2022-01" db="EMBL/GenBank/DDBJ databases">
        <authorList>
            <person name="King R."/>
        </authorList>
    </citation>
    <scope>NUCLEOTIDE SEQUENCE</scope>
</reference>
<evidence type="ECO:0000256" key="7">
    <source>
        <dbReference type="PIRNR" id="PIRNR013684"/>
    </source>
</evidence>
<dbReference type="PANTHER" id="PTHR32465">
    <property type="entry name" value="BARDET-BIEDL SYNDROME 2 PROTEIN"/>
    <property type="match status" value="1"/>
</dbReference>
<dbReference type="FunFam" id="2.130.10.10:FF:000967">
    <property type="entry name" value="Bardet-Biedl syndrome 2 protein homolog"/>
    <property type="match status" value="1"/>
</dbReference>
<evidence type="ECO:0000256" key="2">
    <source>
        <dbReference type="ARBA" id="ARBA00004245"/>
    </source>
</evidence>
<dbReference type="InterPro" id="IPR016616">
    <property type="entry name" value="Bardet-Biedl_syndrome_2_prot"/>
</dbReference>
<evidence type="ECO:0000313" key="15">
    <source>
        <dbReference type="Proteomes" id="UP001153712"/>
    </source>
</evidence>
<keyword evidence="3 7" id="KW-0963">Cytoplasm</keyword>
<dbReference type="InterPro" id="IPR015943">
    <property type="entry name" value="WD40/YVTN_repeat-like_dom_sf"/>
</dbReference>
<sequence length="736" mass="82640">MFVSIPQNKPRIILIFVAKMDRVVRPVFTLELNYKIIPGLVTVGKYDGTHPCITAATTTDKVLIHSPHRRSNATAGRVHWSESNKEIATLNVNQTITCLTVGVLLPDEDKDVLIIGTSSHVLAYQVHDNKDVFYRECADGVKSIAVGSFKDLKTVVMVGGNSSVHGYDHEGNEIFWTAVGDIVTSIIFMDYNKDGLNELVVSSEDFNIRIFDKNGLLSEHVETEVVTNLVALPDNRFTYSISNGTIGVYEQETRLWRVKSKHFAISIHYYDLLGQGAPQLITGWSNGKIDCRSIKTGEVLFKDSMNCGLSGIVEGDYRSIGKTDLICVSSEGEVRGYTTTKSLTNSEESGADQNTIRELLAHKQALLMELRHYDTNAKFNENLFYEPESFENGGVIPASTRLEISVSTNDADPKPHVELYLCTNNSTIIRAAIIFAEGIFNGETHVVHPPLSQLKSQILVPLFLPKDSPVDIHIKVLVGYPNSSQFHVFEVTRQLPRFSMYTLKDKVRKTSGDNYVQFKVNERLQRIGLWINQNFLLSNEIEFDSGVNLCLNFKCLRDNDDMDMVMETTGKITIYTSNVSLAADLVQSLAAYLNITSLDSKSSFPQEEQKLKELLIKLNDVQETKLRLETDVADRMSQIRALIIQAEDSRINDINSLPHHYNELMAINEELIGGYNIRLKNYNEKVDTMKTINTIIQKASRLRVGPKTSNMINLCRTCINNNNVEGLIQVIRNGEI</sequence>
<evidence type="ECO:0000259" key="13">
    <source>
        <dbReference type="Pfam" id="PF23353"/>
    </source>
</evidence>
<keyword evidence="15" id="KW-1185">Reference proteome</keyword>
<feature type="domain" description="Ciliary BBSome complex subunit 2 middle region" evidence="11">
    <location>
        <begin position="185"/>
        <end position="292"/>
    </location>
</feature>
<dbReference type="InterPro" id="IPR055379">
    <property type="entry name" value="BBS2_pf_dom"/>
</dbReference>
<evidence type="ECO:0000259" key="11">
    <source>
        <dbReference type="Pfam" id="PF14783"/>
    </source>
</evidence>
<dbReference type="GO" id="GO:0043005">
    <property type="term" value="C:neuron projection"/>
    <property type="evidence" value="ECO:0007669"/>
    <property type="project" value="TreeGrafter"/>
</dbReference>
<dbReference type="GO" id="GO:0031514">
    <property type="term" value="C:motile cilium"/>
    <property type="evidence" value="ECO:0007669"/>
    <property type="project" value="TreeGrafter"/>
</dbReference>
<dbReference type="InterPro" id="IPR055380">
    <property type="entry name" value="BBS2_hp_dom"/>
</dbReference>
<dbReference type="Pfam" id="PF23353">
    <property type="entry name" value="BBS2_hp"/>
    <property type="match status" value="1"/>
</dbReference>
<evidence type="ECO:0000256" key="1">
    <source>
        <dbReference type="ARBA" id="ARBA00004138"/>
    </source>
</evidence>
<evidence type="ECO:0000256" key="5">
    <source>
        <dbReference type="ARBA" id="ARBA00023212"/>
    </source>
</evidence>
<dbReference type="Pfam" id="PF14782">
    <property type="entry name" value="BBS2_GAE"/>
    <property type="match status" value="1"/>
</dbReference>
<feature type="domain" description="BBS2 GAE" evidence="10">
    <location>
        <begin position="414"/>
        <end position="498"/>
    </location>
</feature>
<dbReference type="OrthoDB" id="2120021at2759"/>
<evidence type="ECO:0000259" key="12">
    <source>
        <dbReference type="Pfam" id="PF23350"/>
    </source>
</evidence>
<evidence type="ECO:0000256" key="8">
    <source>
        <dbReference type="SAM" id="Coils"/>
    </source>
</evidence>
<feature type="domain" description="BBS2 platform" evidence="12">
    <location>
        <begin position="509"/>
        <end position="593"/>
    </location>
</feature>
<dbReference type="EMBL" id="OU900104">
    <property type="protein sequence ID" value="CAG9855973.1"/>
    <property type="molecule type" value="Genomic_DNA"/>
</dbReference>